<protein>
    <recommendedName>
        <fullName evidence="3">glutaminase</fullName>
        <ecNumber evidence="3">3.5.1.2</ecNumber>
    </recommendedName>
    <alternativeName>
        <fullName evidence="8">L-glutamine amidohydrolase</fullName>
    </alternativeName>
</protein>
<dbReference type="Gene3D" id="1.10.238.210">
    <property type="match status" value="1"/>
</dbReference>
<organism evidence="11">
    <name type="scientific">Capitella teleta</name>
    <name type="common">Polychaete worm</name>
    <dbReference type="NCBI Taxonomy" id="283909"/>
    <lineage>
        <taxon>Eukaryota</taxon>
        <taxon>Metazoa</taxon>
        <taxon>Spiralia</taxon>
        <taxon>Lophotrochozoa</taxon>
        <taxon>Annelida</taxon>
        <taxon>Polychaeta</taxon>
        <taxon>Sedentaria</taxon>
        <taxon>Scolecida</taxon>
        <taxon>Capitellidae</taxon>
        <taxon>Capitella</taxon>
    </lineage>
</organism>
<dbReference type="Gene3D" id="3.40.710.10">
    <property type="entry name" value="DD-peptidase/beta-lactamase superfamily"/>
    <property type="match status" value="1"/>
</dbReference>
<dbReference type="SMART" id="SM00248">
    <property type="entry name" value="ANK"/>
    <property type="match status" value="2"/>
</dbReference>
<evidence type="ECO:0000313" key="11">
    <source>
        <dbReference type="EMBL" id="ELT95098.1"/>
    </source>
</evidence>
<feature type="repeat" description="ANK" evidence="9">
    <location>
        <begin position="430"/>
        <end position="453"/>
    </location>
</feature>
<dbReference type="PANTHER" id="PTHR12544">
    <property type="entry name" value="GLUTAMINASE"/>
    <property type="match status" value="1"/>
</dbReference>
<feature type="domain" description="Glutaminase EF-hand" evidence="10">
    <location>
        <begin position="2"/>
        <end position="67"/>
    </location>
</feature>
<dbReference type="Pfam" id="PF17959">
    <property type="entry name" value="EF-hand_14"/>
    <property type="match status" value="1"/>
</dbReference>
<dbReference type="FunFam" id="1.25.40.20:FF:000069">
    <property type="entry name" value="Glutaminase, isoform E"/>
    <property type="match status" value="1"/>
</dbReference>
<evidence type="ECO:0000256" key="1">
    <source>
        <dbReference type="ARBA" id="ARBA00011076"/>
    </source>
</evidence>
<dbReference type="PROSITE" id="PS50088">
    <property type="entry name" value="ANK_REPEAT"/>
    <property type="match status" value="1"/>
</dbReference>
<dbReference type="PROSITE" id="PS50297">
    <property type="entry name" value="ANK_REP_REGION"/>
    <property type="match status" value="1"/>
</dbReference>
<keyword evidence="13" id="KW-1185">Reference proteome</keyword>
<dbReference type="GO" id="GO:0004359">
    <property type="term" value="F:glutaminase activity"/>
    <property type="evidence" value="ECO:0007669"/>
    <property type="project" value="UniProtKB-EC"/>
</dbReference>
<dbReference type="NCBIfam" id="TIGR03814">
    <property type="entry name" value="Gln_ase"/>
    <property type="match status" value="1"/>
</dbReference>
<name>R7TMK0_CAPTE</name>
<comment type="catalytic activity">
    <reaction evidence="7">
        <text>L-glutamine + H2O = L-glutamate + NH4(+)</text>
        <dbReference type="Rhea" id="RHEA:15889"/>
        <dbReference type="ChEBI" id="CHEBI:15377"/>
        <dbReference type="ChEBI" id="CHEBI:28938"/>
        <dbReference type="ChEBI" id="CHEBI:29985"/>
        <dbReference type="ChEBI" id="CHEBI:58359"/>
        <dbReference type="EC" id="3.5.1.2"/>
    </reaction>
</comment>
<dbReference type="OrthoDB" id="9995210at2759"/>
<reference evidence="11 13" key="2">
    <citation type="journal article" date="2013" name="Nature">
        <title>Insights into bilaterian evolution from three spiralian genomes.</title>
        <authorList>
            <person name="Simakov O."/>
            <person name="Marletaz F."/>
            <person name="Cho S.J."/>
            <person name="Edsinger-Gonzales E."/>
            <person name="Havlak P."/>
            <person name="Hellsten U."/>
            <person name="Kuo D.H."/>
            <person name="Larsson T."/>
            <person name="Lv J."/>
            <person name="Arendt D."/>
            <person name="Savage R."/>
            <person name="Osoegawa K."/>
            <person name="de Jong P."/>
            <person name="Grimwood J."/>
            <person name="Chapman J.A."/>
            <person name="Shapiro H."/>
            <person name="Aerts A."/>
            <person name="Otillar R.P."/>
            <person name="Terry A.Y."/>
            <person name="Boore J.L."/>
            <person name="Grigoriev I.V."/>
            <person name="Lindberg D.R."/>
            <person name="Seaver E.C."/>
            <person name="Weisblat D.A."/>
            <person name="Putnam N.H."/>
            <person name="Rokhsar D.S."/>
        </authorList>
    </citation>
    <scope>NUCLEOTIDE SEQUENCE</scope>
    <source>
        <strain evidence="11 13">I ESC-2004</strain>
    </source>
</reference>
<dbReference type="InterPro" id="IPR041541">
    <property type="entry name" value="Glutaminase_EF-hand"/>
</dbReference>
<proteinExistence type="inferred from homology"/>
<gene>
    <name evidence="11" type="ORF">CAPTEDRAFT_157607</name>
</gene>
<dbReference type="EMBL" id="AMQN01002433">
    <property type="status" value="NOT_ANNOTATED_CDS"/>
    <property type="molecule type" value="Genomic_DNA"/>
</dbReference>
<evidence type="ECO:0000256" key="6">
    <source>
        <dbReference type="ARBA" id="ARBA00023043"/>
    </source>
</evidence>
<evidence type="ECO:0000256" key="2">
    <source>
        <dbReference type="ARBA" id="ARBA00011881"/>
    </source>
</evidence>
<dbReference type="Pfam" id="PF12796">
    <property type="entry name" value="Ank_2"/>
    <property type="match status" value="1"/>
</dbReference>
<dbReference type="PANTHER" id="PTHR12544:SF29">
    <property type="entry name" value="GLUTAMINASE"/>
    <property type="match status" value="1"/>
</dbReference>
<keyword evidence="6 9" id="KW-0040">ANK repeat</keyword>
<dbReference type="SUPFAM" id="SSF56601">
    <property type="entry name" value="beta-lactamase/transpeptidase-like"/>
    <property type="match status" value="1"/>
</dbReference>
<dbReference type="FunFam" id="3.40.710.10:FF:000008">
    <property type="entry name" value="Glutaminase, isoform E"/>
    <property type="match status" value="1"/>
</dbReference>
<evidence type="ECO:0000313" key="13">
    <source>
        <dbReference type="Proteomes" id="UP000014760"/>
    </source>
</evidence>
<dbReference type="FunCoup" id="R7TMK0">
    <property type="interactions" value="533"/>
</dbReference>
<evidence type="ECO:0000256" key="7">
    <source>
        <dbReference type="ARBA" id="ARBA00049534"/>
    </source>
</evidence>
<accession>R7TMK0</accession>
<keyword evidence="4" id="KW-0677">Repeat</keyword>
<dbReference type="EnsemblMetazoa" id="CapteT157607">
    <property type="protein sequence ID" value="CapteP157607"/>
    <property type="gene ID" value="CapteG157607"/>
</dbReference>
<comment type="subunit">
    <text evidence="2">Homotetramer.</text>
</comment>
<evidence type="ECO:0000256" key="8">
    <source>
        <dbReference type="ARBA" id="ARBA00077251"/>
    </source>
</evidence>
<evidence type="ECO:0000259" key="10">
    <source>
        <dbReference type="Pfam" id="PF17959"/>
    </source>
</evidence>
<dbReference type="Proteomes" id="UP000014760">
    <property type="component" value="Unassembled WGS sequence"/>
</dbReference>
<reference evidence="13" key="1">
    <citation type="submission" date="2012-12" db="EMBL/GenBank/DDBJ databases">
        <authorList>
            <person name="Hellsten U."/>
            <person name="Grimwood J."/>
            <person name="Chapman J.A."/>
            <person name="Shapiro H."/>
            <person name="Aerts A."/>
            <person name="Otillar R.P."/>
            <person name="Terry A.Y."/>
            <person name="Boore J.L."/>
            <person name="Simakov O."/>
            <person name="Marletaz F."/>
            <person name="Cho S.-J."/>
            <person name="Edsinger-Gonzales E."/>
            <person name="Havlak P."/>
            <person name="Kuo D.-H."/>
            <person name="Larsson T."/>
            <person name="Lv J."/>
            <person name="Arendt D."/>
            <person name="Savage R."/>
            <person name="Osoegawa K."/>
            <person name="de Jong P."/>
            <person name="Lindberg D.R."/>
            <person name="Seaver E.C."/>
            <person name="Weisblat D.A."/>
            <person name="Putnam N.H."/>
            <person name="Grigoriev I.V."/>
            <person name="Rokhsar D.S."/>
        </authorList>
    </citation>
    <scope>NUCLEOTIDE SEQUENCE</scope>
    <source>
        <strain evidence="13">I ESC-2004</strain>
    </source>
</reference>
<evidence type="ECO:0000256" key="9">
    <source>
        <dbReference type="PROSITE-ProRule" id="PRU00023"/>
    </source>
</evidence>
<dbReference type="InterPro" id="IPR012338">
    <property type="entry name" value="Beta-lactam/transpept-like"/>
</dbReference>
<evidence type="ECO:0000256" key="4">
    <source>
        <dbReference type="ARBA" id="ARBA00022737"/>
    </source>
</evidence>
<dbReference type="AlphaFoldDB" id="R7TMK0"/>
<dbReference type="GO" id="GO:0006543">
    <property type="term" value="P:L-glutamine catabolic process"/>
    <property type="evidence" value="ECO:0007669"/>
    <property type="project" value="TreeGrafter"/>
</dbReference>
<evidence type="ECO:0000313" key="12">
    <source>
        <dbReference type="EnsemblMetazoa" id="CapteP157607"/>
    </source>
</evidence>
<sequence>MSGLRSAGLIKNDPRLKESMTKLRKAQDNVVDFGSRDIFLDVDVFKECIKENIVLIRRAFTADFVIPEFKAFCEVIKDIYDKCHLNNGGKTASYIPQLARYDPNLWGLSICTIDGQRHSIGDTKKPFSIQSCSKPINYALALSDLGSEYVHKYVGQEPSGESFNHIKLGHGNKPHNPMINTGAIVMASLLKNDLSHADRFDYAMNQYKRLSGGEYVGFNNAIFLSERESADRNYALGYYLRENKCFPNNKDFHETMDFYFQLCSIEVTNDSAAVIAATLANGGYCPITGEKALQASAVRNTLSLMHSCGMYDYSGQFAFKVGLPAKSGVSGLILLVIPNVCGMAIWSPPLDPLGNSVRGIQFCEELVRIFNFHHYDNLKHTVKKLDPLVRRTDAQGQQIVALLFGAYNGDISALRRMAMADFDMSLPDYDGRTALHLAAAEGHLDCVRFLLEKCKVAVDATDRWKHTPLDDAMEFKQESTVTYLKQYIAKHHPADLAAL</sequence>
<dbReference type="STRING" id="283909.R7TMK0"/>
<dbReference type="InterPro" id="IPR036770">
    <property type="entry name" value="Ankyrin_rpt-contain_sf"/>
</dbReference>
<dbReference type="EMBL" id="AMQN01002434">
    <property type="status" value="NOT_ANNOTATED_CDS"/>
    <property type="molecule type" value="Genomic_DNA"/>
</dbReference>
<dbReference type="Gene3D" id="1.25.40.20">
    <property type="entry name" value="Ankyrin repeat-containing domain"/>
    <property type="match status" value="1"/>
</dbReference>
<keyword evidence="5" id="KW-0378">Hydrolase</keyword>
<dbReference type="Pfam" id="PF04960">
    <property type="entry name" value="Glutaminase"/>
    <property type="match status" value="1"/>
</dbReference>
<dbReference type="SUPFAM" id="SSF48403">
    <property type="entry name" value="Ankyrin repeat"/>
    <property type="match status" value="1"/>
</dbReference>
<dbReference type="OMA" id="IMCSTAV"/>
<dbReference type="GO" id="GO:0006537">
    <property type="term" value="P:glutamate biosynthetic process"/>
    <property type="evidence" value="ECO:0007669"/>
    <property type="project" value="TreeGrafter"/>
</dbReference>
<reference evidence="12" key="3">
    <citation type="submission" date="2015-06" db="UniProtKB">
        <authorList>
            <consortium name="EnsemblMetazoa"/>
        </authorList>
    </citation>
    <scope>IDENTIFICATION</scope>
</reference>
<dbReference type="HOGENOM" id="CLU_016439_1_0_1"/>
<dbReference type="InterPro" id="IPR015868">
    <property type="entry name" value="Glutaminase"/>
</dbReference>
<dbReference type="InterPro" id="IPR002110">
    <property type="entry name" value="Ankyrin_rpt"/>
</dbReference>
<dbReference type="EMBL" id="KB309217">
    <property type="protein sequence ID" value="ELT95098.1"/>
    <property type="molecule type" value="Genomic_DNA"/>
</dbReference>
<evidence type="ECO:0000256" key="5">
    <source>
        <dbReference type="ARBA" id="ARBA00022801"/>
    </source>
</evidence>
<evidence type="ECO:0000256" key="3">
    <source>
        <dbReference type="ARBA" id="ARBA00012918"/>
    </source>
</evidence>
<dbReference type="HAMAP" id="MF_00313">
    <property type="entry name" value="Glutaminase"/>
    <property type="match status" value="1"/>
</dbReference>
<dbReference type="EC" id="3.5.1.2" evidence="3"/>
<comment type="similarity">
    <text evidence="1">Belongs to the glutaminase family.</text>
</comment>